<dbReference type="Gene3D" id="3.30.300.30">
    <property type="match status" value="1"/>
</dbReference>
<dbReference type="RefSeq" id="WP_144388760.1">
    <property type="nucleotide sequence ID" value="NZ_CANNCB010000024.1"/>
</dbReference>
<evidence type="ECO:0000256" key="1">
    <source>
        <dbReference type="ARBA" id="ARBA00004170"/>
    </source>
</evidence>
<dbReference type="GO" id="GO:0004467">
    <property type="term" value="F:long-chain fatty acid-CoA ligase activity"/>
    <property type="evidence" value="ECO:0007669"/>
    <property type="project" value="UniProtKB-EC"/>
</dbReference>
<dbReference type="EMBL" id="VMKJ01000032">
    <property type="protein sequence ID" value="TVO34308.1"/>
    <property type="molecule type" value="Genomic_DNA"/>
</dbReference>
<evidence type="ECO:0000256" key="3">
    <source>
        <dbReference type="ARBA" id="ARBA00006432"/>
    </source>
</evidence>
<dbReference type="CDD" id="cd05936">
    <property type="entry name" value="FC-FACS_FadD_like"/>
    <property type="match status" value="1"/>
</dbReference>
<evidence type="ECO:0000256" key="5">
    <source>
        <dbReference type="ARBA" id="ARBA00023136"/>
    </source>
</evidence>
<keyword evidence="4" id="KW-0436">Ligase</keyword>
<feature type="domain" description="AMP-dependent synthetase/ligase" evidence="9">
    <location>
        <begin position="18"/>
        <end position="395"/>
    </location>
</feature>
<name>A0A557P0W2_9VIBR</name>
<comment type="caution">
    <text evidence="11">The sequence shown here is derived from an EMBL/GenBank/DDBJ whole genome shotgun (WGS) entry which is preliminary data.</text>
</comment>
<evidence type="ECO:0000259" key="9">
    <source>
        <dbReference type="Pfam" id="PF00501"/>
    </source>
</evidence>
<dbReference type="PANTHER" id="PTHR43767">
    <property type="entry name" value="LONG-CHAIN-FATTY-ACID--COA LIGASE"/>
    <property type="match status" value="1"/>
</dbReference>
<dbReference type="InterPro" id="IPR050237">
    <property type="entry name" value="ATP-dep_AMP-bd_enzyme"/>
</dbReference>
<organism evidence="11 12">
    <name type="scientific">Vibrio algivorus</name>
    <dbReference type="NCBI Taxonomy" id="1667024"/>
    <lineage>
        <taxon>Bacteria</taxon>
        <taxon>Pseudomonadati</taxon>
        <taxon>Pseudomonadota</taxon>
        <taxon>Gammaproteobacteria</taxon>
        <taxon>Vibrionales</taxon>
        <taxon>Vibrionaceae</taxon>
        <taxon>Vibrio</taxon>
    </lineage>
</organism>
<proteinExistence type="inferred from homology"/>
<comment type="pathway">
    <text evidence="2">Lipid metabolism; fatty acid beta-oxidation.</text>
</comment>
<evidence type="ECO:0000256" key="8">
    <source>
        <dbReference type="ARBA" id="ARBA00042773"/>
    </source>
</evidence>
<dbReference type="InterPro" id="IPR045851">
    <property type="entry name" value="AMP-bd_C_sf"/>
</dbReference>
<evidence type="ECO:0000259" key="10">
    <source>
        <dbReference type="Pfam" id="PF13193"/>
    </source>
</evidence>
<dbReference type="InterPro" id="IPR020845">
    <property type="entry name" value="AMP-binding_CS"/>
</dbReference>
<dbReference type="Pfam" id="PF00501">
    <property type="entry name" value="AMP-binding"/>
    <property type="match status" value="1"/>
</dbReference>
<dbReference type="Proteomes" id="UP000319828">
    <property type="component" value="Unassembled WGS sequence"/>
</dbReference>
<dbReference type="FunFam" id="3.30.300.30:FF:000008">
    <property type="entry name" value="2,3-dihydroxybenzoate-AMP ligase"/>
    <property type="match status" value="1"/>
</dbReference>
<evidence type="ECO:0000313" key="12">
    <source>
        <dbReference type="Proteomes" id="UP000319828"/>
    </source>
</evidence>
<dbReference type="Pfam" id="PF13193">
    <property type="entry name" value="AMP-binding_C"/>
    <property type="match status" value="1"/>
</dbReference>
<dbReference type="PANTHER" id="PTHR43767:SF8">
    <property type="entry name" value="LONG-CHAIN-FATTY-ACID--COA LIGASE"/>
    <property type="match status" value="1"/>
</dbReference>
<comment type="subcellular location">
    <subcellularLocation>
        <location evidence="1">Membrane</location>
        <topology evidence="1">Peripheral membrane protein</topology>
    </subcellularLocation>
</comment>
<evidence type="ECO:0000256" key="4">
    <source>
        <dbReference type="ARBA" id="ARBA00022598"/>
    </source>
</evidence>
<dbReference type="EC" id="6.2.1.3" evidence="6"/>
<keyword evidence="5" id="KW-0472">Membrane</keyword>
<dbReference type="SUPFAM" id="SSF56801">
    <property type="entry name" value="Acetyl-CoA synthetase-like"/>
    <property type="match status" value="1"/>
</dbReference>
<dbReference type="GO" id="GO:0016020">
    <property type="term" value="C:membrane"/>
    <property type="evidence" value="ECO:0007669"/>
    <property type="project" value="UniProtKB-SubCell"/>
</dbReference>
<evidence type="ECO:0000256" key="6">
    <source>
        <dbReference type="ARBA" id="ARBA00026121"/>
    </source>
</evidence>
<dbReference type="Gene3D" id="2.30.38.10">
    <property type="entry name" value="Luciferase, Domain 3"/>
    <property type="match status" value="1"/>
</dbReference>
<dbReference type="OrthoDB" id="9803968at2"/>
<sequence>MKDWQSILQYKNLVAFLDETSQQHRTQNAYQCLGKNHSYAEIDQLSTNFAQWLQHTSGLKAGDRIVIQLPNLTQYPIVAYAALKAGLIIVNTNPLYTPREMLHQFNDSGAKALIILEDLLPKYEAIKDQVGIEQVIVTQATDLLSAHPSQQHRSQQHQYFNLIHLLEQGQSLPKITPSQAQPDDIAVLQYTGGTTGVAKGASLTHSNILANAAQMAHRIQQLPNLEGGNFVCPLPLYHIYAFTVNMISLFGLGVANTLIPNPRDLDSFIDTLKSSPFVGLAGINTLFVGLCHHPEFKQVDFSRLKVTFSGGSALNQSTFELWKKVTGCTITEGWGLSETSPVVSLNEFNHQQAGCVGTPLLNTDIQVWGIDNQALPQGEIGELVVKGPQVMKGYWNRPEDTAKSIINGYFLTGDIGLQLPNGVFKIVDRMKDMIIVSGFNVYPNEVEEVLCSHDEVIDAAVVGSPDERTGEAVIAHVVLQQHSELTQEDIANYCRENLTAYKVPRQIHFHESLPKSTVGKILRRELRTA</sequence>
<feature type="domain" description="AMP-binding enzyme C-terminal" evidence="10">
    <location>
        <begin position="445"/>
        <end position="520"/>
    </location>
</feature>
<dbReference type="AlphaFoldDB" id="A0A557P0W2"/>
<evidence type="ECO:0000313" key="11">
    <source>
        <dbReference type="EMBL" id="TVO34308.1"/>
    </source>
</evidence>
<dbReference type="InterPro" id="IPR025110">
    <property type="entry name" value="AMP-bd_C"/>
</dbReference>
<protein>
    <recommendedName>
        <fullName evidence="7">Long-chain-fatty-acid--CoA ligase</fullName>
        <ecNumber evidence="6">6.2.1.3</ecNumber>
    </recommendedName>
    <alternativeName>
        <fullName evidence="8">Long-chain acyl-CoA synthetase</fullName>
    </alternativeName>
</protein>
<evidence type="ECO:0000256" key="2">
    <source>
        <dbReference type="ARBA" id="ARBA00005005"/>
    </source>
</evidence>
<gene>
    <name evidence="11" type="ORF">FOF44_13715</name>
</gene>
<reference evidence="11 12" key="1">
    <citation type="submission" date="2019-07" db="EMBL/GenBank/DDBJ databases">
        <title>The draft genome sequence of Vibrio algivorus M1486.</title>
        <authorList>
            <person name="Meng X."/>
        </authorList>
    </citation>
    <scope>NUCLEOTIDE SEQUENCE [LARGE SCALE GENOMIC DNA]</scope>
    <source>
        <strain evidence="11 12">M1486</strain>
    </source>
</reference>
<dbReference type="Gene3D" id="3.40.50.980">
    <property type="match status" value="2"/>
</dbReference>
<evidence type="ECO:0000256" key="7">
    <source>
        <dbReference type="ARBA" id="ARBA00039545"/>
    </source>
</evidence>
<accession>A0A557P0W2</accession>
<dbReference type="InterPro" id="IPR000873">
    <property type="entry name" value="AMP-dep_synth/lig_dom"/>
</dbReference>
<dbReference type="PROSITE" id="PS00455">
    <property type="entry name" value="AMP_BINDING"/>
    <property type="match status" value="1"/>
</dbReference>
<comment type="similarity">
    <text evidence="3">Belongs to the ATP-dependent AMP-binding enzyme family.</text>
</comment>